<proteinExistence type="predicted"/>
<protein>
    <submittedName>
        <fullName evidence="1">Uncharacterized protein</fullName>
    </submittedName>
</protein>
<sequence length="63" mass="6923">MAVFCSVSLKMDATSPLRLSAAPPHPGQQLMHQDLLCQTVAPLQPRKTHLTPAQHALQRVNLQ</sequence>
<reference evidence="1" key="1">
    <citation type="submission" date="2020-12" db="EMBL/GenBank/DDBJ databases">
        <authorList>
            <person name="Locke R.K."/>
        </authorList>
    </citation>
    <scope>NUCLEOTIDE SEQUENCE</scope>
    <source>
        <strain evidence="1">893916</strain>
        <plasmid evidence="1">pINV</plasmid>
    </source>
</reference>
<evidence type="ECO:0000313" key="1">
    <source>
        <dbReference type="EMBL" id="QSE36302.1"/>
    </source>
</evidence>
<gene>
    <name evidence="1" type="ORF">NOOHOHFM_00010</name>
</gene>
<dbReference type="EMBL" id="MW396859">
    <property type="protein sequence ID" value="QSE36302.1"/>
    <property type="molecule type" value="Genomic_DNA"/>
</dbReference>
<organism evidence="1">
    <name type="scientific">Shigella sonnei</name>
    <dbReference type="NCBI Taxonomy" id="624"/>
    <lineage>
        <taxon>Bacteria</taxon>
        <taxon>Pseudomonadati</taxon>
        <taxon>Pseudomonadota</taxon>
        <taxon>Gammaproteobacteria</taxon>
        <taxon>Enterobacterales</taxon>
        <taxon>Enterobacteriaceae</taxon>
        <taxon>Shigella</taxon>
    </lineage>
</organism>
<reference evidence="1" key="2">
    <citation type="submission" date="2021-03" db="EMBL/GenBank/DDBJ databases">
        <title>Acquisition and loss of CTX-M plasmids in Shigella species associated with MSM transmission in the UK.</title>
        <authorList>
            <person name="Greig D.R."/>
            <person name="Jenkins C."/>
            <person name="Dallman T.J."/>
            <person name="Cowley L.A."/>
        </authorList>
    </citation>
    <scope>NUCLEOTIDE SEQUENCE</scope>
    <source>
        <strain evidence="1">893916</strain>
        <plasmid evidence="1">pINV</plasmid>
    </source>
</reference>
<dbReference type="AlphaFoldDB" id="A0A896ZCS5"/>
<geneLocation type="plasmid" evidence="1">
    <name>pINV</name>
</geneLocation>
<accession>A0A896ZCS5</accession>
<name>A0A896ZCS5_SHISO</name>
<keyword evidence="1" id="KW-0614">Plasmid</keyword>